<dbReference type="Gene3D" id="1.10.3350.10">
    <property type="entry name" value="HP0242-like domain"/>
    <property type="match status" value="1"/>
</dbReference>
<reference evidence="2" key="1">
    <citation type="submission" date="2019-06" db="EMBL/GenBank/DDBJ databases">
        <title>Sulfurimonas gotlandica sp. nov., a chemoautotrophic and psychrotolerant epsilonproteobacterium isolated from a pelagic redoxcline, and an emended description of the genus Sulfurimonas.</title>
        <authorList>
            <person name="Wang S."/>
            <person name="Jiang L."/>
            <person name="Shao Z."/>
        </authorList>
    </citation>
    <scope>NUCLEOTIDE SEQUENCE [LARGE SCALE GENOMIC DNA]</scope>
    <source>
        <strain evidence="2">1-1N</strain>
    </source>
</reference>
<dbReference type="Pfam" id="PF09442">
    <property type="entry name" value="DUF2018"/>
    <property type="match status" value="1"/>
</dbReference>
<proteinExistence type="predicted"/>
<sequence>MYGLFEDEDDIFMGSPKSKLMDVVFNANNDVVRHELQNFIDRTAALELLIAEKFGEDIDKEVRNYMISNREEVDNYAKSLYIELMGAILSKSE</sequence>
<dbReference type="SUPFAM" id="SSF158752">
    <property type="entry name" value="HP0242-like"/>
    <property type="match status" value="1"/>
</dbReference>
<gene>
    <name evidence="1" type="ORF">FJR47_03895</name>
</gene>
<dbReference type="AlphaFoldDB" id="A0AAJ4DNG9"/>
<dbReference type="InterPro" id="IPR023126">
    <property type="entry name" value="HP0242-like_sf"/>
</dbReference>
<organism evidence="1 2">
    <name type="scientific">Sulfurimonas xiamenensis</name>
    <dbReference type="NCBI Taxonomy" id="2590021"/>
    <lineage>
        <taxon>Bacteria</taxon>
        <taxon>Pseudomonadati</taxon>
        <taxon>Campylobacterota</taxon>
        <taxon>Epsilonproteobacteria</taxon>
        <taxon>Campylobacterales</taxon>
        <taxon>Sulfurimonadaceae</taxon>
        <taxon>Sulfurimonas</taxon>
    </lineage>
</organism>
<dbReference type="Proteomes" id="UP000326061">
    <property type="component" value="Chromosome"/>
</dbReference>
<dbReference type="EMBL" id="CP041166">
    <property type="protein sequence ID" value="QFR44212.1"/>
    <property type="molecule type" value="Genomic_DNA"/>
</dbReference>
<dbReference type="KEGG" id="suln:FJR47_03895"/>
<accession>A0AAJ4DNG9</accession>
<name>A0AAJ4DNG9_9BACT</name>
<protein>
    <submittedName>
        <fullName evidence="1">DUF2018 family protein</fullName>
    </submittedName>
</protein>
<evidence type="ECO:0000313" key="1">
    <source>
        <dbReference type="EMBL" id="QFR44212.1"/>
    </source>
</evidence>
<dbReference type="InterPro" id="IPR018563">
    <property type="entry name" value="DUF2018"/>
</dbReference>
<evidence type="ECO:0000313" key="2">
    <source>
        <dbReference type="Proteomes" id="UP000326061"/>
    </source>
</evidence>
<keyword evidence="2" id="KW-1185">Reference proteome</keyword>